<organism evidence="2 3">
    <name type="scientific">Mycena pura</name>
    <dbReference type="NCBI Taxonomy" id="153505"/>
    <lineage>
        <taxon>Eukaryota</taxon>
        <taxon>Fungi</taxon>
        <taxon>Dikarya</taxon>
        <taxon>Basidiomycota</taxon>
        <taxon>Agaricomycotina</taxon>
        <taxon>Agaricomycetes</taxon>
        <taxon>Agaricomycetidae</taxon>
        <taxon>Agaricales</taxon>
        <taxon>Marasmiineae</taxon>
        <taxon>Mycenaceae</taxon>
        <taxon>Mycena</taxon>
    </lineage>
</organism>
<sequence>MPPRTAPCTSRGAAHNRPHGTLPCPHGTRDASLRAPDASHTAHHARGTPTHALPHRARSVLTRAPATPLTAAAAQGRTRHAPRTPLQTQLLWHPAVNALPRHGCSFMLRAPTCHAAHTCPQHSPRHAERPPATPPIHRTRQPTDAASCCEHLPATHTRCRARCRQRTRQVVSCCERPYATPPCFFFMPAAAHTTHHALGIPPRTPLPPVDAASCCEHLLATPLTPAGTSHPRHVRSPRHAHIAPSQPHGARAPHMPRRVHRARRIPRSMMFHQLAPQYTRPAARGTSRCMPVLATSNAGPCCPCTCRLQAWRAFGRGSEAACIHR</sequence>
<feature type="compositionally biased region" description="Basic residues" evidence="1">
    <location>
        <begin position="230"/>
        <end position="241"/>
    </location>
</feature>
<reference evidence="2" key="1">
    <citation type="submission" date="2023-03" db="EMBL/GenBank/DDBJ databases">
        <title>Massive genome expansion in bonnet fungi (Mycena s.s.) driven by repeated elements and novel gene families across ecological guilds.</title>
        <authorList>
            <consortium name="Lawrence Berkeley National Laboratory"/>
            <person name="Harder C.B."/>
            <person name="Miyauchi S."/>
            <person name="Viragh M."/>
            <person name="Kuo A."/>
            <person name="Thoen E."/>
            <person name="Andreopoulos B."/>
            <person name="Lu D."/>
            <person name="Skrede I."/>
            <person name="Drula E."/>
            <person name="Henrissat B."/>
            <person name="Morin E."/>
            <person name="Kohler A."/>
            <person name="Barry K."/>
            <person name="LaButti K."/>
            <person name="Morin E."/>
            <person name="Salamov A."/>
            <person name="Lipzen A."/>
            <person name="Mereny Z."/>
            <person name="Hegedus B."/>
            <person name="Baldrian P."/>
            <person name="Stursova M."/>
            <person name="Weitz H."/>
            <person name="Taylor A."/>
            <person name="Grigoriev I.V."/>
            <person name="Nagy L.G."/>
            <person name="Martin F."/>
            <person name="Kauserud H."/>
        </authorList>
    </citation>
    <scope>NUCLEOTIDE SEQUENCE</scope>
    <source>
        <strain evidence="2">9144</strain>
    </source>
</reference>
<comment type="caution">
    <text evidence="2">The sequence shown here is derived from an EMBL/GenBank/DDBJ whole genome shotgun (WGS) entry which is preliminary data.</text>
</comment>
<accession>A0AAD6Y2Z5</accession>
<proteinExistence type="predicted"/>
<name>A0AAD6Y2Z5_9AGAR</name>
<gene>
    <name evidence="2" type="ORF">GGX14DRAFT_580769</name>
</gene>
<dbReference type="AlphaFoldDB" id="A0AAD6Y2Z5"/>
<evidence type="ECO:0000313" key="2">
    <source>
        <dbReference type="EMBL" id="KAJ7189369.1"/>
    </source>
</evidence>
<dbReference type="Proteomes" id="UP001219525">
    <property type="component" value="Unassembled WGS sequence"/>
</dbReference>
<dbReference type="EMBL" id="JARJCW010000180">
    <property type="protein sequence ID" value="KAJ7189369.1"/>
    <property type="molecule type" value="Genomic_DNA"/>
</dbReference>
<feature type="region of interest" description="Disordered" evidence="1">
    <location>
        <begin position="1"/>
        <end position="53"/>
    </location>
</feature>
<feature type="region of interest" description="Disordered" evidence="1">
    <location>
        <begin position="225"/>
        <end position="257"/>
    </location>
</feature>
<keyword evidence="3" id="KW-1185">Reference proteome</keyword>
<protein>
    <submittedName>
        <fullName evidence="2">Uncharacterized protein</fullName>
    </submittedName>
</protein>
<evidence type="ECO:0000313" key="3">
    <source>
        <dbReference type="Proteomes" id="UP001219525"/>
    </source>
</evidence>
<evidence type="ECO:0000256" key="1">
    <source>
        <dbReference type="SAM" id="MobiDB-lite"/>
    </source>
</evidence>
<feature type="region of interest" description="Disordered" evidence="1">
    <location>
        <begin position="117"/>
        <end position="141"/>
    </location>
</feature>